<dbReference type="AlphaFoldDB" id="A0A8J4E766"/>
<gene>
    <name evidence="2" type="ORF">Vau01_113840</name>
</gene>
<protein>
    <submittedName>
        <fullName evidence="2">Uncharacterized protein</fullName>
    </submittedName>
</protein>
<proteinExistence type="predicted"/>
<accession>A0A8J4E766</accession>
<keyword evidence="3" id="KW-1185">Reference proteome</keyword>
<keyword evidence="1" id="KW-0472">Membrane</keyword>
<evidence type="ECO:0000313" key="2">
    <source>
        <dbReference type="EMBL" id="GIJ63868.1"/>
    </source>
</evidence>
<organism evidence="2 3">
    <name type="scientific">Virgisporangium aurantiacum</name>
    <dbReference type="NCBI Taxonomy" id="175570"/>
    <lineage>
        <taxon>Bacteria</taxon>
        <taxon>Bacillati</taxon>
        <taxon>Actinomycetota</taxon>
        <taxon>Actinomycetes</taxon>
        <taxon>Micromonosporales</taxon>
        <taxon>Micromonosporaceae</taxon>
        <taxon>Virgisporangium</taxon>
    </lineage>
</organism>
<dbReference type="RefSeq" id="WP_204011286.1">
    <property type="nucleotide sequence ID" value="NZ_BOPG01000103.1"/>
</dbReference>
<keyword evidence="1" id="KW-0812">Transmembrane</keyword>
<reference evidence="2" key="1">
    <citation type="submission" date="2021-01" db="EMBL/GenBank/DDBJ databases">
        <title>Whole genome shotgun sequence of Virgisporangium aurantiacum NBRC 16421.</title>
        <authorList>
            <person name="Komaki H."/>
            <person name="Tamura T."/>
        </authorList>
    </citation>
    <scope>NUCLEOTIDE SEQUENCE</scope>
    <source>
        <strain evidence="2">NBRC 16421</strain>
    </source>
</reference>
<feature type="transmembrane region" description="Helical" evidence="1">
    <location>
        <begin position="60"/>
        <end position="80"/>
    </location>
</feature>
<evidence type="ECO:0000256" key="1">
    <source>
        <dbReference type="SAM" id="Phobius"/>
    </source>
</evidence>
<dbReference type="Proteomes" id="UP000612585">
    <property type="component" value="Unassembled WGS sequence"/>
</dbReference>
<sequence>MTDMSTLHERLAAADPLRAMPPDVHQDLARRQSILNRVLAEAPSVRPGRRTGLHGPRRRLAFGAAALAVAVGVGALFTVGPLGADRSDTLAFHGGEVPPEVRAAADRCIEDNNGLRQRLGPSGPGPAPSLENLRLVNFLRQHGRVQVIYVSDTTIAYCTNSSEEQERSAGYQPIDPWLRGPISVESESSSEYGGGGEVLDIAGRASARVGRIVLDHGNGRTTEANLVDGTFIINNDGPVKVGHGTLVTYDRAGNVIDRRPAGRSGDPDRSCYTDPTGAVVLSAVAEPALDRPCQPAESWR</sequence>
<dbReference type="EMBL" id="BOPG01000103">
    <property type="protein sequence ID" value="GIJ63868.1"/>
    <property type="molecule type" value="Genomic_DNA"/>
</dbReference>
<name>A0A8J4E766_9ACTN</name>
<keyword evidence="1" id="KW-1133">Transmembrane helix</keyword>
<evidence type="ECO:0000313" key="3">
    <source>
        <dbReference type="Proteomes" id="UP000612585"/>
    </source>
</evidence>
<comment type="caution">
    <text evidence="2">The sequence shown here is derived from an EMBL/GenBank/DDBJ whole genome shotgun (WGS) entry which is preliminary data.</text>
</comment>